<evidence type="ECO:0000313" key="11">
    <source>
        <dbReference type="EMBL" id="TCK59455.1"/>
    </source>
</evidence>
<dbReference type="InterPro" id="IPR051829">
    <property type="entry name" value="Multiheme_Cytochr_ET"/>
</dbReference>
<evidence type="ECO:0000256" key="5">
    <source>
        <dbReference type="ARBA" id="ARBA00022723"/>
    </source>
</evidence>
<evidence type="ECO:0000256" key="8">
    <source>
        <dbReference type="ARBA" id="ARBA00023004"/>
    </source>
</evidence>
<evidence type="ECO:0000256" key="4">
    <source>
        <dbReference type="ARBA" id="ARBA00022617"/>
    </source>
</evidence>
<evidence type="ECO:0000256" key="9">
    <source>
        <dbReference type="SAM" id="SignalP"/>
    </source>
</evidence>
<keyword evidence="8" id="KW-0408">Iron</keyword>
<feature type="chain" id="PRO_5020272104" evidence="9">
    <location>
        <begin position="25"/>
        <end position="217"/>
    </location>
</feature>
<organism evidence="11 12">
    <name type="scientific">Seleniivibrio woodruffii</name>
    <dbReference type="NCBI Taxonomy" id="1078050"/>
    <lineage>
        <taxon>Bacteria</taxon>
        <taxon>Pseudomonadati</taxon>
        <taxon>Deferribacterota</taxon>
        <taxon>Deferribacteres</taxon>
        <taxon>Deferribacterales</taxon>
        <taxon>Geovibrionaceae</taxon>
        <taxon>Seleniivibrio</taxon>
    </lineage>
</organism>
<keyword evidence="4" id="KW-0349">Heme</keyword>
<evidence type="ECO:0000256" key="2">
    <source>
        <dbReference type="ARBA" id="ARBA00004196"/>
    </source>
</evidence>
<dbReference type="Pfam" id="PF14537">
    <property type="entry name" value="Cytochrom_c3_2"/>
    <property type="match status" value="2"/>
</dbReference>
<dbReference type="InterPro" id="IPR036280">
    <property type="entry name" value="Multihaem_cyt_sf"/>
</dbReference>
<evidence type="ECO:0000256" key="1">
    <source>
        <dbReference type="ARBA" id="ARBA00001926"/>
    </source>
</evidence>
<dbReference type="PANTHER" id="PTHR35038:SF6">
    <property type="entry name" value="SURFACE LOCALIZED DECAHEME CYTOCHROME C LIPOPROTEIN"/>
    <property type="match status" value="1"/>
</dbReference>
<proteinExistence type="predicted"/>
<evidence type="ECO:0000259" key="10">
    <source>
        <dbReference type="Pfam" id="PF14537"/>
    </source>
</evidence>
<keyword evidence="7" id="KW-0249">Electron transport</keyword>
<evidence type="ECO:0000313" key="12">
    <source>
        <dbReference type="Proteomes" id="UP000294614"/>
    </source>
</evidence>
<dbReference type="EMBL" id="SMGG01000006">
    <property type="protein sequence ID" value="TCK59455.1"/>
    <property type="molecule type" value="Genomic_DNA"/>
</dbReference>
<dbReference type="AlphaFoldDB" id="A0A4R1K5I5"/>
<dbReference type="PANTHER" id="PTHR35038">
    <property type="entry name" value="DISSIMILATORY SULFITE REDUCTASE SIRA"/>
    <property type="match status" value="1"/>
</dbReference>
<comment type="subcellular location">
    <subcellularLocation>
        <location evidence="2">Cell envelope</location>
    </subcellularLocation>
</comment>
<dbReference type="SUPFAM" id="SSF48695">
    <property type="entry name" value="Multiheme cytochromes"/>
    <property type="match status" value="1"/>
</dbReference>
<name>A0A4R1K5I5_9BACT</name>
<keyword evidence="12" id="KW-1185">Reference proteome</keyword>
<dbReference type="Gene3D" id="1.10.1130.10">
    <property type="entry name" value="Flavocytochrome C3, Chain A"/>
    <property type="match status" value="2"/>
</dbReference>
<dbReference type="InterPro" id="IPR012286">
    <property type="entry name" value="Tetrahaem_cytochrome"/>
</dbReference>
<protein>
    <submittedName>
        <fullName evidence="11">Cytochrome c3-like protein</fullName>
    </submittedName>
</protein>
<sequence>MKKIYGYILIIIFAAILAPFSASAAKISFKCAECHESPANILPKDHAKKMKFDDCFTCHGQKSRALSIKVHAQHLADNQDADTCKSCHTADKDSNIRISGTKELYISAEYGSEKFQSLYKKGSLGNSHKNAGLTCRDCHQAYDDDEADTMGDKCIKCHGSFTEMKEKTKNSGYKANPHTNHFPTLTCTKCHSMHGDFRDYCAKCHQWGYVWKQKITK</sequence>
<dbReference type="RefSeq" id="WP_132874364.1">
    <property type="nucleotide sequence ID" value="NZ_SMGG01000006.1"/>
</dbReference>
<feature type="signal peptide" evidence="9">
    <location>
        <begin position="1"/>
        <end position="24"/>
    </location>
</feature>
<evidence type="ECO:0000256" key="3">
    <source>
        <dbReference type="ARBA" id="ARBA00022448"/>
    </source>
</evidence>
<keyword evidence="3" id="KW-0813">Transport</keyword>
<dbReference type="GO" id="GO:0046872">
    <property type="term" value="F:metal ion binding"/>
    <property type="evidence" value="ECO:0007669"/>
    <property type="project" value="UniProtKB-KW"/>
</dbReference>
<keyword evidence="6 9" id="KW-0732">Signal</keyword>
<gene>
    <name evidence="11" type="ORF">C8D98_2389</name>
</gene>
<feature type="domain" description="Tetrahaem cytochrome" evidence="10">
    <location>
        <begin position="128"/>
        <end position="206"/>
    </location>
</feature>
<dbReference type="OrthoDB" id="5815742at2"/>
<dbReference type="GO" id="GO:0016491">
    <property type="term" value="F:oxidoreductase activity"/>
    <property type="evidence" value="ECO:0007669"/>
    <property type="project" value="TreeGrafter"/>
</dbReference>
<keyword evidence="5" id="KW-0479">Metal-binding</keyword>
<dbReference type="GO" id="GO:0030313">
    <property type="term" value="C:cell envelope"/>
    <property type="evidence" value="ECO:0007669"/>
    <property type="project" value="UniProtKB-SubCell"/>
</dbReference>
<dbReference type="Proteomes" id="UP000294614">
    <property type="component" value="Unassembled WGS sequence"/>
</dbReference>
<comment type="caution">
    <text evidence="11">The sequence shown here is derived from an EMBL/GenBank/DDBJ whole genome shotgun (WGS) entry which is preliminary data.</text>
</comment>
<feature type="domain" description="Tetrahaem cytochrome" evidence="10">
    <location>
        <begin position="26"/>
        <end position="94"/>
    </location>
</feature>
<comment type="cofactor">
    <cofactor evidence="1">
        <name>heme c</name>
        <dbReference type="ChEBI" id="CHEBI:61717"/>
    </cofactor>
</comment>
<evidence type="ECO:0000256" key="7">
    <source>
        <dbReference type="ARBA" id="ARBA00022982"/>
    </source>
</evidence>
<reference evidence="11 12" key="1">
    <citation type="submission" date="2019-03" db="EMBL/GenBank/DDBJ databases">
        <title>Genomic Encyclopedia of Type Strains, Phase IV (KMG-IV): sequencing the most valuable type-strain genomes for metagenomic binning, comparative biology and taxonomic classification.</title>
        <authorList>
            <person name="Goeker M."/>
        </authorList>
    </citation>
    <scope>NUCLEOTIDE SEQUENCE [LARGE SCALE GENOMIC DNA]</scope>
    <source>
        <strain evidence="11 12">DSM 24984</strain>
    </source>
</reference>
<accession>A0A4R1K5I5</accession>
<evidence type="ECO:0000256" key="6">
    <source>
        <dbReference type="ARBA" id="ARBA00022729"/>
    </source>
</evidence>